<dbReference type="AlphaFoldDB" id="A0A853EL95"/>
<feature type="signal peptide" evidence="1">
    <location>
        <begin position="1"/>
        <end position="37"/>
    </location>
</feature>
<accession>A0A853EL95</accession>
<gene>
    <name evidence="2" type="ORF">HZZ05_03625</name>
</gene>
<evidence type="ECO:0000313" key="2">
    <source>
        <dbReference type="EMBL" id="NYS68616.1"/>
    </source>
</evidence>
<dbReference type="SUPFAM" id="SSF48208">
    <property type="entry name" value="Six-hairpin glycosidases"/>
    <property type="match status" value="1"/>
</dbReference>
<dbReference type="Gene3D" id="1.50.10.10">
    <property type="match status" value="1"/>
</dbReference>
<comment type="caution">
    <text evidence="2">The sequence shown here is derived from an EMBL/GenBank/DDBJ whole genome shotgun (WGS) entry which is preliminary data.</text>
</comment>
<dbReference type="EMBL" id="JACBXV010000028">
    <property type="protein sequence ID" value="NYS68616.1"/>
    <property type="molecule type" value="Genomic_DNA"/>
</dbReference>
<dbReference type="GO" id="GO:0005975">
    <property type="term" value="P:carbohydrate metabolic process"/>
    <property type="evidence" value="ECO:0007669"/>
    <property type="project" value="InterPro"/>
</dbReference>
<dbReference type="InterPro" id="IPR012341">
    <property type="entry name" value="6hp_glycosidase-like_sf"/>
</dbReference>
<name>A0A853EL95_9ACTO</name>
<feature type="chain" id="PRO_5032299088" description="Alpha-L-rhamnosidase six-hairpin glycosidase domain-containing protein" evidence="1">
    <location>
        <begin position="38"/>
        <end position="619"/>
    </location>
</feature>
<protein>
    <recommendedName>
        <fullName evidence="4">Alpha-L-rhamnosidase six-hairpin glycosidase domain-containing protein</fullName>
    </recommendedName>
</protein>
<dbReference type="InterPro" id="IPR008928">
    <property type="entry name" value="6-hairpin_glycosidase_sf"/>
</dbReference>
<evidence type="ECO:0000256" key="1">
    <source>
        <dbReference type="SAM" id="SignalP"/>
    </source>
</evidence>
<keyword evidence="1" id="KW-0732">Signal</keyword>
<dbReference type="Proteomes" id="UP000572528">
    <property type="component" value="Unassembled WGS sequence"/>
</dbReference>
<evidence type="ECO:0000313" key="3">
    <source>
        <dbReference type="Proteomes" id="UP000572528"/>
    </source>
</evidence>
<sequence length="619" mass="66764">MSMLSMIPTIRRHRPSPIAVLLALAALLLAPMTPLSAAAGDPPLCDPVTQRFTTTSSDIGVPQDPQRARKAMQWLRSMMDPPQDLGGGAGIRLSGGHGYRDSGEVSGSFTLDNPGQYPVVSTELSLDGHASIPSDYRGQVSGTAPAGVKGVVKAYLHTDRAYEQASVVPAVVQPDGRWELDLSPVDPGRAGEWQFQLHDAATGEQIGGSWPEHRENLRIELYSLTESGRALVGMPAPSGPSFTLSTRHEGLKLVRLVDTRDGTILAEYHEAATADLIRSNSHAPGQVGYGDRRYTSDTYDQALALIVAVGADDRSMADRLVNGLRSLQTTSGQDAGAFPRDASQLLNPETSTPLEVTRTYFTGRQAFILYALLRYQERYGDINGVSGMVRSGLGWVAGQRSTTGAEAGLYKGGRAPDQITWHSTEHNTDLWHVFELASRVLGEKGYRDQADALARAIMDRLWNAGEQRFNRGWNASGPDTADPLDSASWGSVFLHAIGEHEKARAALGHTRRFLHEEGPVRGYTARIEPGLDRNIWFEGTFGVTHAQVTAGLWDEARISAEGASPAQAADGSWPYTLRDDPVEEVTSAGSVASTAWYLLATSTPQAMWSECRVPGAGAP</sequence>
<proteinExistence type="predicted"/>
<evidence type="ECO:0008006" key="4">
    <source>
        <dbReference type="Google" id="ProtNLM"/>
    </source>
</evidence>
<reference evidence="2 3" key="1">
    <citation type="submission" date="2020-07" db="EMBL/GenBank/DDBJ databases">
        <title>MOT database genomes.</title>
        <authorList>
            <person name="Joseph S."/>
            <person name="Aduse-Opoku J."/>
            <person name="Hashim A."/>
            <person name="Wade W."/>
            <person name="Curtis M."/>
        </authorList>
    </citation>
    <scope>NUCLEOTIDE SEQUENCE [LARGE SCALE GENOMIC DNA]</scope>
    <source>
        <strain evidence="2 3">WMus004</strain>
    </source>
</reference>
<organism evidence="2 3">
    <name type="scientific">Actinomyces bowdenii</name>
    <dbReference type="NCBI Taxonomy" id="131109"/>
    <lineage>
        <taxon>Bacteria</taxon>
        <taxon>Bacillati</taxon>
        <taxon>Actinomycetota</taxon>
        <taxon>Actinomycetes</taxon>
        <taxon>Actinomycetales</taxon>
        <taxon>Actinomycetaceae</taxon>
        <taxon>Actinomyces</taxon>
    </lineage>
</organism>